<dbReference type="RefSeq" id="WP_100426535.1">
    <property type="nucleotide sequence ID" value="NZ_JAQXKX010000061.1"/>
</dbReference>
<protein>
    <submittedName>
        <fullName evidence="2">Translation factor SUA5</fullName>
    </submittedName>
</protein>
<dbReference type="OrthoDB" id="9814580at2"/>
<dbReference type="Proteomes" id="UP000231134">
    <property type="component" value="Unassembled WGS sequence"/>
</dbReference>
<sequence>MNSTRLEVHPLNPQPRFVKQAADILDKDGLVLYPTESGYAIGCNAQSSKAIHRLYQLKKPMKKFVMAIILPDIRKASEFAHVSNFAFQIMKHRVPGPYTFILPADPSIARKLDVKRPEVGFRMPEHPFFKELFRIYDKPILSTAAKLSDDEVLTEPNDLWKIFQYSVDMMIDCGEIGIHPTNIISLVGDSIEIIRGNLLPEP</sequence>
<dbReference type="InterPro" id="IPR017945">
    <property type="entry name" value="DHBP_synth_RibB-like_a/b_dom"/>
</dbReference>
<proteinExistence type="predicted"/>
<dbReference type="NCBIfam" id="TIGR00057">
    <property type="entry name" value="L-threonylcarbamoyladenylate synthase"/>
    <property type="match status" value="1"/>
</dbReference>
<dbReference type="PANTHER" id="PTHR42828">
    <property type="entry name" value="DHBP SYNTHASE RIBB-LIKE ALPHA/BETA DOMAIN-CONTAINING PROTEIN"/>
    <property type="match status" value="1"/>
</dbReference>
<dbReference type="SUPFAM" id="SSF55821">
    <property type="entry name" value="YrdC/RibB"/>
    <property type="match status" value="1"/>
</dbReference>
<dbReference type="PROSITE" id="PS51163">
    <property type="entry name" value="YRDC"/>
    <property type="match status" value="1"/>
</dbReference>
<dbReference type="AlphaFoldDB" id="A0A2M9AAF6"/>
<dbReference type="EMBL" id="PGEX01000001">
    <property type="protein sequence ID" value="PJJ42689.1"/>
    <property type="molecule type" value="Genomic_DNA"/>
</dbReference>
<name>A0A2M9AAF6_9BACT</name>
<gene>
    <name evidence="2" type="ORF">BGX16_2731</name>
</gene>
<organism evidence="2 3">
    <name type="scientific">Hallerella succinigenes</name>
    <dbReference type="NCBI Taxonomy" id="1896222"/>
    <lineage>
        <taxon>Bacteria</taxon>
        <taxon>Pseudomonadati</taxon>
        <taxon>Fibrobacterota</taxon>
        <taxon>Fibrobacteria</taxon>
        <taxon>Fibrobacterales</taxon>
        <taxon>Fibrobacteraceae</taxon>
        <taxon>Hallerella</taxon>
    </lineage>
</organism>
<dbReference type="PANTHER" id="PTHR42828:SF3">
    <property type="entry name" value="THREONYLCARBAMOYL-AMP SYNTHASE"/>
    <property type="match status" value="1"/>
</dbReference>
<dbReference type="Pfam" id="PF01300">
    <property type="entry name" value="Sua5_yciO_yrdC"/>
    <property type="match status" value="1"/>
</dbReference>
<feature type="domain" description="YrdC-like" evidence="1">
    <location>
        <begin position="15"/>
        <end position="199"/>
    </location>
</feature>
<evidence type="ECO:0000313" key="2">
    <source>
        <dbReference type="EMBL" id="PJJ42689.1"/>
    </source>
</evidence>
<accession>A0A2M9AAF6</accession>
<evidence type="ECO:0000259" key="1">
    <source>
        <dbReference type="PROSITE" id="PS51163"/>
    </source>
</evidence>
<dbReference type="InterPro" id="IPR006070">
    <property type="entry name" value="Sua5-like_dom"/>
</dbReference>
<dbReference type="InterPro" id="IPR052532">
    <property type="entry name" value="SUA5_domain"/>
</dbReference>
<reference evidence="2 3" key="1">
    <citation type="submission" date="2017-11" db="EMBL/GenBank/DDBJ databases">
        <title>Animal gut microbial communities from fecal samples from Wisconsin, USA.</title>
        <authorList>
            <person name="Neumann A."/>
        </authorList>
    </citation>
    <scope>NUCLEOTIDE SEQUENCE [LARGE SCALE GENOMIC DNA]</scope>
    <source>
        <strain evidence="2 3">UWS3</strain>
    </source>
</reference>
<dbReference type="GO" id="GO:0003725">
    <property type="term" value="F:double-stranded RNA binding"/>
    <property type="evidence" value="ECO:0007669"/>
    <property type="project" value="InterPro"/>
</dbReference>
<dbReference type="Gene3D" id="3.90.870.10">
    <property type="entry name" value="DHBP synthase"/>
    <property type="match status" value="1"/>
</dbReference>
<evidence type="ECO:0000313" key="3">
    <source>
        <dbReference type="Proteomes" id="UP000231134"/>
    </source>
</evidence>
<keyword evidence="3" id="KW-1185">Reference proteome</keyword>
<comment type="caution">
    <text evidence="2">The sequence shown here is derived from an EMBL/GenBank/DDBJ whole genome shotgun (WGS) entry which is preliminary data.</text>
</comment>